<reference evidence="10" key="1">
    <citation type="submission" date="2021-01" db="EMBL/GenBank/DDBJ databases">
        <authorList>
            <person name="Corre E."/>
            <person name="Pelletier E."/>
            <person name="Niang G."/>
            <person name="Scheremetjew M."/>
            <person name="Finn R."/>
            <person name="Kale V."/>
            <person name="Holt S."/>
            <person name="Cochrane G."/>
            <person name="Meng A."/>
            <person name="Brown T."/>
            <person name="Cohen L."/>
        </authorList>
    </citation>
    <scope>NUCLEOTIDE SEQUENCE</scope>
    <source>
        <strain evidence="10">CCMP3278</strain>
    </source>
</reference>
<accession>A0A7S0ZIG9</accession>
<dbReference type="PANTHER" id="PTHR13572">
    <property type="entry name" value="ENDO-ALPHA-1,2-MANNOSIDASE"/>
    <property type="match status" value="1"/>
</dbReference>
<keyword evidence="3 9" id="KW-0812">Transmembrane</keyword>
<evidence type="ECO:0000256" key="9">
    <source>
        <dbReference type="SAM" id="Phobius"/>
    </source>
</evidence>
<dbReference type="Gene3D" id="3.20.20.80">
    <property type="entry name" value="Glycosidases"/>
    <property type="match status" value="1"/>
</dbReference>
<keyword evidence="6 9" id="KW-1133">Transmembrane helix</keyword>
<keyword evidence="8 9" id="KW-0472">Membrane</keyword>
<dbReference type="Pfam" id="PF16317">
    <property type="entry name" value="Glyco_hydro_99"/>
    <property type="match status" value="1"/>
</dbReference>
<protein>
    <submittedName>
        <fullName evidence="10">Uncharacterized protein</fullName>
    </submittedName>
</protein>
<dbReference type="InterPro" id="IPR026071">
    <property type="entry name" value="Glyco_Hydrolase_99"/>
</dbReference>
<evidence type="ECO:0000256" key="4">
    <source>
        <dbReference type="ARBA" id="ARBA00022801"/>
    </source>
</evidence>
<sequence length="456" mass="53578">MILFRLRVILNRIKIQKKLVLFLLFILSFISFLLYIFHPDSSQNHLIPSKFIIKQHSNTSRIRGNAHQQYPLLLIQHNRSKLQNDNEMTTIDEKHRFDGSLKSKSELGDARCIVFYYAWYGNPQFDGKWIHWKHEILDNSKRMIQPPLDIGSSYWPQLGLYSSRDPTIIESHMKLLQNARIGSLALSWWGRNQSSDSQGSITDEELVRLILDTALQFGIKVAVHLEPYPNRSANSVCEDLIYLNSLVFTHPSALLWNGRPLVFIYDHYLISEQEWKSRLDQFRIEQRGKELQPFLIGLLVEKHLLQSIKRSGFDGLYTYFASDGFTYGSTQNNWQEIQTFCRKNDLLFIPSIGPGYDDMKIRPWNVRNFKDRQNGTYYDQKWNHTLTRVNPQSPFISLTSFNEWHEGTQIEPCSNHHVTSDSNQAQFKTLFPLSDSYYLSQTSKWMQIWDSQLTKR</sequence>
<gene>
    <name evidence="10" type="ORF">TOLI1172_LOCUS7309</name>
</gene>
<keyword evidence="7" id="KW-0333">Golgi apparatus</keyword>
<evidence type="ECO:0000256" key="5">
    <source>
        <dbReference type="ARBA" id="ARBA00022968"/>
    </source>
</evidence>
<evidence type="ECO:0000256" key="3">
    <source>
        <dbReference type="ARBA" id="ARBA00022692"/>
    </source>
</evidence>
<dbReference type="PANTHER" id="PTHR13572:SF4">
    <property type="entry name" value="RE57134P"/>
    <property type="match status" value="1"/>
</dbReference>
<proteinExistence type="inferred from homology"/>
<evidence type="ECO:0000256" key="6">
    <source>
        <dbReference type="ARBA" id="ARBA00022989"/>
    </source>
</evidence>
<dbReference type="EMBL" id="HBFP01010174">
    <property type="protein sequence ID" value="CAD8822913.1"/>
    <property type="molecule type" value="Transcribed_RNA"/>
</dbReference>
<comment type="subcellular location">
    <subcellularLocation>
        <location evidence="1">Golgi apparatus membrane</location>
        <topology evidence="1">Single-pass type II membrane protein</topology>
    </subcellularLocation>
</comment>
<dbReference type="AlphaFoldDB" id="A0A7S0ZIG9"/>
<dbReference type="GO" id="GO:0004559">
    <property type="term" value="F:alpha-mannosidase activity"/>
    <property type="evidence" value="ECO:0007669"/>
    <property type="project" value="TreeGrafter"/>
</dbReference>
<comment type="similarity">
    <text evidence="2">Belongs to the glycosyl hydrolase 99 family.</text>
</comment>
<keyword evidence="4" id="KW-0378">Hydrolase</keyword>
<keyword evidence="5" id="KW-0735">Signal-anchor</keyword>
<name>A0A7S0ZIG9_9RHOD</name>
<organism evidence="10">
    <name type="scientific">Timspurckia oligopyrenoides</name>
    <dbReference type="NCBI Taxonomy" id="708627"/>
    <lineage>
        <taxon>Eukaryota</taxon>
        <taxon>Rhodophyta</taxon>
        <taxon>Bangiophyceae</taxon>
        <taxon>Porphyridiales</taxon>
        <taxon>Porphyridiaceae</taxon>
        <taxon>Timspurckia</taxon>
    </lineage>
</organism>
<evidence type="ECO:0000256" key="2">
    <source>
        <dbReference type="ARBA" id="ARBA00009559"/>
    </source>
</evidence>
<evidence type="ECO:0000256" key="7">
    <source>
        <dbReference type="ARBA" id="ARBA00023034"/>
    </source>
</evidence>
<dbReference type="GO" id="GO:0000139">
    <property type="term" value="C:Golgi membrane"/>
    <property type="evidence" value="ECO:0007669"/>
    <property type="project" value="UniProtKB-SubCell"/>
</dbReference>
<evidence type="ECO:0000256" key="8">
    <source>
        <dbReference type="ARBA" id="ARBA00023136"/>
    </source>
</evidence>
<evidence type="ECO:0000256" key="1">
    <source>
        <dbReference type="ARBA" id="ARBA00004323"/>
    </source>
</evidence>
<dbReference type="CDD" id="cd11574">
    <property type="entry name" value="GH99"/>
    <property type="match status" value="1"/>
</dbReference>
<evidence type="ECO:0000313" key="10">
    <source>
        <dbReference type="EMBL" id="CAD8822913.1"/>
    </source>
</evidence>
<feature type="transmembrane region" description="Helical" evidence="9">
    <location>
        <begin position="20"/>
        <end position="38"/>
    </location>
</feature>